<protein>
    <submittedName>
        <fullName evidence="1">Six-hairpin glycosidase</fullName>
    </submittedName>
</protein>
<dbReference type="InterPro" id="IPR008928">
    <property type="entry name" value="6-hairpin_glycosidase_sf"/>
</dbReference>
<dbReference type="PANTHER" id="PTHR47791">
    <property type="entry name" value="MEIOTICALLY UP-REGULATED GENE 191 PROTEIN"/>
    <property type="match status" value="1"/>
</dbReference>
<dbReference type="GeneID" id="43600752"/>
<dbReference type="RefSeq" id="XP_031867757.1">
    <property type="nucleotide sequence ID" value="XM_032016526.1"/>
</dbReference>
<dbReference type="PANTHER" id="PTHR47791:SF1">
    <property type="entry name" value="ENDO MANNANASE, GH76 FAMILY (EUROFUNG)"/>
    <property type="match status" value="1"/>
</dbReference>
<dbReference type="STRING" id="2656787.A0A370THU5"/>
<evidence type="ECO:0000313" key="1">
    <source>
        <dbReference type="EMBL" id="RDL34775.1"/>
    </source>
</evidence>
<dbReference type="OrthoDB" id="9984024at2759"/>
<evidence type="ECO:0000313" key="2">
    <source>
        <dbReference type="Proteomes" id="UP000254866"/>
    </source>
</evidence>
<dbReference type="Pfam" id="PF03663">
    <property type="entry name" value="Glyco_hydro_76"/>
    <property type="match status" value="1"/>
</dbReference>
<dbReference type="EMBL" id="NPIC01000007">
    <property type="protein sequence ID" value="RDL34775.1"/>
    <property type="molecule type" value="Genomic_DNA"/>
</dbReference>
<dbReference type="SUPFAM" id="SSF48208">
    <property type="entry name" value="Six-hairpin glycosidases"/>
    <property type="match status" value="1"/>
</dbReference>
<sequence length="414" mass="44608">MQHVFSEVSTAIPTINGTEAATWSGLIMVLSHFSFRLFSVLLSSIPFTLSSTAGTAAETELAFNTLQEWYSNDTGLWTTAGWWNSANCLTTVGDLAAVDSSVAPTVQKVFSNTLVQAQKANLQMQKVVTASFNVETFYGPVFPSNVVVPESTNTKGFLNGFYDDEGWWALGWIQAYDVTKNTEYLQTAMDIFNDMSGGGNTPCGGIWWDKAQTYVNAIANELYLSVAAHLANRLPNDQSNYLNIALKQWNWFENTGMINSKNTINDGLTKSCEPNNGTVWSYNQGVILGGLVELATASGDPSYLLTASTIASAAISALSNSSGVLHDPCEPNCGGDGSQFKGIFMRNLGKLQTVRPKDEFLGFIESNKDSILKSNRDSKNRMGVVWSGPVTEPATASSHSSAMDALVAALALGV</sequence>
<comment type="caution">
    <text evidence="1">The sequence shown here is derived from an EMBL/GenBank/DDBJ whole genome shotgun (WGS) entry which is preliminary data.</text>
</comment>
<dbReference type="InterPro" id="IPR053169">
    <property type="entry name" value="MUG_Protein"/>
</dbReference>
<accession>A0A370THU5</accession>
<name>A0A370THU5_9HELO</name>
<reference evidence="1 2" key="1">
    <citation type="journal article" date="2018" name="IMA Fungus">
        <title>IMA Genome-F 9: Draft genome sequence of Annulohypoxylon stygium, Aspergillus mulundensis, Berkeleyomyces basicola (syn. Thielaviopsis basicola), Ceratocystis smalleyi, two Cercospora beticola strains, Coleophoma cylindrospora, Fusarium fracticaudum, Phialophora cf. hyalina, and Morchella septimelata.</title>
        <authorList>
            <person name="Wingfield B.D."/>
            <person name="Bills G.F."/>
            <person name="Dong Y."/>
            <person name="Huang W."/>
            <person name="Nel W.J."/>
            <person name="Swalarsk-Parry B.S."/>
            <person name="Vaghefi N."/>
            <person name="Wilken P.M."/>
            <person name="An Z."/>
            <person name="de Beer Z.W."/>
            <person name="De Vos L."/>
            <person name="Chen L."/>
            <person name="Duong T.A."/>
            <person name="Gao Y."/>
            <person name="Hammerbacher A."/>
            <person name="Kikkert J.R."/>
            <person name="Li Y."/>
            <person name="Li H."/>
            <person name="Li K."/>
            <person name="Li Q."/>
            <person name="Liu X."/>
            <person name="Ma X."/>
            <person name="Naidoo K."/>
            <person name="Pethybridge S.J."/>
            <person name="Sun J."/>
            <person name="Steenkamp E.T."/>
            <person name="van der Nest M.A."/>
            <person name="van Wyk S."/>
            <person name="Wingfield M.J."/>
            <person name="Xiong C."/>
            <person name="Yue Q."/>
            <person name="Zhang X."/>
        </authorList>
    </citation>
    <scope>NUCLEOTIDE SEQUENCE [LARGE SCALE GENOMIC DNA]</scope>
    <source>
        <strain evidence="1 2">BP 5553</strain>
    </source>
</reference>
<dbReference type="Gene3D" id="1.50.10.20">
    <property type="match status" value="1"/>
</dbReference>
<dbReference type="Proteomes" id="UP000254866">
    <property type="component" value="Unassembled WGS sequence"/>
</dbReference>
<proteinExistence type="predicted"/>
<keyword evidence="2" id="KW-1185">Reference proteome</keyword>
<organism evidence="1 2">
    <name type="scientific">Venustampulla echinocandica</name>
    <dbReference type="NCBI Taxonomy" id="2656787"/>
    <lineage>
        <taxon>Eukaryota</taxon>
        <taxon>Fungi</taxon>
        <taxon>Dikarya</taxon>
        <taxon>Ascomycota</taxon>
        <taxon>Pezizomycotina</taxon>
        <taxon>Leotiomycetes</taxon>
        <taxon>Helotiales</taxon>
        <taxon>Pleuroascaceae</taxon>
        <taxon>Venustampulla</taxon>
    </lineage>
</organism>
<dbReference type="GO" id="GO:0005975">
    <property type="term" value="P:carbohydrate metabolic process"/>
    <property type="evidence" value="ECO:0007669"/>
    <property type="project" value="InterPro"/>
</dbReference>
<dbReference type="GO" id="GO:0016798">
    <property type="term" value="F:hydrolase activity, acting on glycosyl bonds"/>
    <property type="evidence" value="ECO:0007669"/>
    <property type="project" value="UniProtKB-KW"/>
</dbReference>
<dbReference type="InterPro" id="IPR005198">
    <property type="entry name" value="Glyco_hydro_76"/>
</dbReference>
<keyword evidence="1" id="KW-0326">Glycosidase</keyword>
<gene>
    <name evidence="1" type="ORF">BP5553_07903</name>
</gene>
<keyword evidence="1" id="KW-0378">Hydrolase</keyword>
<dbReference type="AlphaFoldDB" id="A0A370THU5"/>